<feature type="transmembrane region" description="Helical" evidence="5">
    <location>
        <begin position="145"/>
        <end position="166"/>
    </location>
</feature>
<keyword evidence="3 5" id="KW-1133">Transmembrane helix</keyword>
<evidence type="ECO:0000256" key="4">
    <source>
        <dbReference type="ARBA" id="ARBA00023136"/>
    </source>
</evidence>
<dbReference type="PROSITE" id="PS50850">
    <property type="entry name" value="MFS"/>
    <property type="match status" value="1"/>
</dbReference>
<dbReference type="GO" id="GO:0022857">
    <property type="term" value="F:transmembrane transporter activity"/>
    <property type="evidence" value="ECO:0007669"/>
    <property type="project" value="InterPro"/>
</dbReference>
<dbReference type="RefSeq" id="WP_109094504.1">
    <property type="nucleotide sequence ID" value="NZ_QETB01000006.1"/>
</dbReference>
<feature type="transmembrane region" description="Helical" evidence="5">
    <location>
        <begin position="369"/>
        <end position="391"/>
    </location>
</feature>
<dbReference type="Pfam" id="PF07690">
    <property type="entry name" value="MFS_1"/>
    <property type="match status" value="1"/>
</dbReference>
<dbReference type="CDD" id="cd17321">
    <property type="entry name" value="MFS_MMR_MDR_like"/>
    <property type="match status" value="1"/>
</dbReference>
<feature type="transmembrane region" description="Helical" evidence="5">
    <location>
        <begin position="276"/>
        <end position="302"/>
    </location>
</feature>
<organism evidence="7 8">
    <name type="scientific">Ancrocorticia populi</name>
    <dbReference type="NCBI Taxonomy" id="2175228"/>
    <lineage>
        <taxon>Bacteria</taxon>
        <taxon>Bacillati</taxon>
        <taxon>Actinomycetota</taxon>
        <taxon>Actinomycetes</taxon>
        <taxon>Actinomycetales</taxon>
        <taxon>Actinomycetaceae</taxon>
        <taxon>Ancrocorticia</taxon>
    </lineage>
</organism>
<dbReference type="Gene3D" id="1.20.1720.10">
    <property type="entry name" value="Multidrug resistance protein D"/>
    <property type="match status" value="1"/>
</dbReference>
<evidence type="ECO:0000256" key="3">
    <source>
        <dbReference type="ARBA" id="ARBA00022989"/>
    </source>
</evidence>
<evidence type="ECO:0000256" key="2">
    <source>
        <dbReference type="ARBA" id="ARBA00022692"/>
    </source>
</evidence>
<dbReference type="InterPro" id="IPR036259">
    <property type="entry name" value="MFS_trans_sf"/>
</dbReference>
<evidence type="ECO:0000259" key="6">
    <source>
        <dbReference type="PROSITE" id="PS50850"/>
    </source>
</evidence>
<dbReference type="SUPFAM" id="SSF103473">
    <property type="entry name" value="MFS general substrate transporter"/>
    <property type="match status" value="1"/>
</dbReference>
<evidence type="ECO:0000313" key="8">
    <source>
        <dbReference type="Proteomes" id="UP000245283"/>
    </source>
</evidence>
<name>A0A2V1K307_9ACTO</name>
<dbReference type="InterPro" id="IPR020846">
    <property type="entry name" value="MFS_dom"/>
</dbReference>
<reference evidence="8" key="1">
    <citation type="submission" date="2018-05" db="EMBL/GenBank/DDBJ databases">
        <authorList>
            <person name="Li Y."/>
        </authorList>
    </citation>
    <scope>NUCLEOTIDE SEQUENCE [LARGE SCALE GENOMIC DNA]</scope>
    <source>
        <strain evidence="8">sk1b4</strain>
    </source>
</reference>
<dbReference type="PANTHER" id="PTHR42718">
    <property type="entry name" value="MAJOR FACILITATOR SUPERFAMILY MULTIDRUG TRANSPORTER MFSC"/>
    <property type="match status" value="1"/>
</dbReference>
<feature type="transmembrane region" description="Helical" evidence="5">
    <location>
        <begin position="342"/>
        <end position="363"/>
    </location>
</feature>
<dbReference type="EMBL" id="QETB01000006">
    <property type="protein sequence ID" value="PWF24608.1"/>
    <property type="molecule type" value="Genomic_DNA"/>
</dbReference>
<keyword evidence="4 5" id="KW-0472">Membrane</keyword>
<proteinExistence type="predicted"/>
<evidence type="ECO:0000256" key="1">
    <source>
        <dbReference type="ARBA" id="ARBA00004651"/>
    </source>
</evidence>
<feature type="transmembrane region" description="Helical" evidence="5">
    <location>
        <begin position="58"/>
        <end position="75"/>
    </location>
</feature>
<sequence>MNTRFFSVPGSDRKYDRNIILAVLLISLMMSLLQVSSVNNLLPSIHLALDTSDSSTQWILSGFTLAIGVMLVPAGRMGDLAGRSGMFVLGLGLFATASLGCGMATTPIVLNIMRVIQGFGAGIYSPQVTGMILQYFQGKARAKAFGLMGLVVSMSVAVGPVLSGSMVNLFSPDPGWRVTFFLNVPIALIAMLASWRYLPFTHQKTRQHLDIDPVGMLLLVLAVLCIMVPFMNDASWRWFLLIAGAVLVTAWVIWEQKYELRGKEPMVSINLFRTRSFGYCTAISGLQFLGSSSLFVVLAMFLQQGLGVSAFWVGLVGLPNAIASGFMAVWSGRHALDHGKQIQIFALSTMFATTLLVILVAWGMTHADWPLWVMSLVLIPFGIGAGSMGAANQTQGMLDVPPSHGGAAGGVLQTVQRTATAIGNAMITGVFFAANSDGEEAAHWFQGFGSSLVVVAVCVGCAALVALRYWHVSRTRN</sequence>
<feature type="transmembrane region" description="Helical" evidence="5">
    <location>
        <begin position="210"/>
        <end position="230"/>
    </location>
</feature>
<evidence type="ECO:0000256" key="5">
    <source>
        <dbReference type="SAM" id="Phobius"/>
    </source>
</evidence>
<feature type="transmembrane region" description="Helical" evidence="5">
    <location>
        <begin position="452"/>
        <end position="471"/>
    </location>
</feature>
<accession>A0A2V1K307</accession>
<dbReference type="InterPro" id="IPR011701">
    <property type="entry name" value="MFS"/>
</dbReference>
<feature type="transmembrane region" description="Helical" evidence="5">
    <location>
        <begin position="236"/>
        <end position="255"/>
    </location>
</feature>
<dbReference type="Gene3D" id="1.20.1250.20">
    <property type="entry name" value="MFS general substrate transporter like domains"/>
    <property type="match status" value="1"/>
</dbReference>
<protein>
    <submittedName>
        <fullName evidence="7">MFS transporter</fullName>
    </submittedName>
</protein>
<dbReference type="GO" id="GO:0005886">
    <property type="term" value="C:plasma membrane"/>
    <property type="evidence" value="ECO:0007669"/>
    <property type="project" value="UniProtKB-SubCell"/>
</dbReference>
<keyword evidence="8" id="KW-1185">Reference proteome</keyword>
<comment type="subcellular location">
    <subcellularLocation>
        <location evidence="1">Cell membrane</location>
        <topology evidence="1">Multi-pass membrane protein</topology>
    </subcellularLocation>
</comment>
<feature type="transmembrane region" description="Helical" evidence="5">
    <location>
        <begin position="178"/>
        <end position="198"/>
    </location>
</feature>
<feature type="domain" description="Major facilitator superfamily (MFS) profile" evidence="6">
    <location>
        <begin position="20"/>
        <end position="474"/>
    </location>
</feature>
<dbReference type="AlphaFoldDB" id="A0A2V1K307"/>
<dbReference type="PANTHER" id="PTHR42718:SF39">
    <property type="entry name" value="ACTINORHODIN TRANSPORTER-RELATED"/>
    <property type="match status" value="1"/>
</dbReference>
<feature type="transmembrane region" description="Helical" evidence="5">
    <location>
        <begin position="20"/>
        <end position="38"/>
    </location>
</feature>
<dbReference type="PRINTS" id="PR01036">
    <property type="entry name" value="TCRTETB"/>
</dbReference>
<dbReference type="OrthoDB" id="9781469at2"/>
<evidence type="ECO:0000313" key="7">
    <source>
        <dbReference type="EMBL" id="PWF24608.1"/>
    </source>
</evidence>
<feature type="transmembrane region" description="Helical" evidence="5">
    <location>
        <begin position="87"/>
        <end position="109"/>
    </location>
</feature>
<dbReference type="Proteomes" id="UP000245283">
    <property type="component" value="Unassembled WGS sequence"/>
</dbReference>
<feature type="transmembrane region" description="Helical" evidence="5">
    <location>
        <begin position="308"/>
        <end position="330"/>
    </location>
</feature>
<feature type="transmembrane region" description="Helical" evidence="5">
    <location>
        <begin position="115"/>
        <end position="133"/>
    </location>
</feature>
<gene>
    <name evidence="7" type="ORF">DD236_11320</name>
</gene>
<comment type="caution">
    <text evidence="7">The sequence shown here is derived from an EMBL/GenBank/DDBJ whole genome shotgun (WGS) entry which is preliminary data.</text>
</comment>
<keyword evidence="2 5" id="KW-0812">Transmembrane</keyword>